<dbReference type="InterPro" id="IPR050135">
    <property type="entry name" value="dGTPase-like"/>
</dbReference>
<protein>
    <recommendedName>
        <fullName evidence="1">HD/PDEase domain-containing protein</fullName>
    </recommendedName>
</protein>
<dbReference type="InParanoid" id="A0A1Y2G7A6"/>
<dbReference type="GO" id="GO:0005634">
    <property type="term" value="C:nucleus"/>
    <property type="evidence" value="ECO:0007669"/>
    <property type="project" value="TreeGrafter"/>
</dbReference>
<dbReference type="PANTHER" id="PTHR11373:SF4">
    <property type="entry name" value="DEOXYNUCLEOSIDE TRIPHOSPHATE TRIPHOSPHOHYDROLASE SAMHD1"/>
    <property type="match status" value="1"/>
</dbReference>
<dbReference type="CDD" id="cd00077">
    <property type="entry name" value="HDc"/>
    <property type="match status" value="1"/>
</dbReference>
<dbReference type="SMART" id="SM00471">
    <property type="entry name" value="HDc"/>
    <property type="match status" value="1"/>
</dbReference>
<dbReference type="AlphaFoldDB" id="A0A1Y2G7A6"/>
<dbReference type="PANTHER" id="PTHR11373">
    <property type="entry name" value="DEOXYNUCLEOSIDE TRIPHOSPHATE TRIPHOSPHOHYDROLASE"/>
    <property type="match status" value="1"/>
</dbReference>
<feature type="domain" description="HD/PDEase" evidence="1">
    <location>
        <begin position="60"/>
        <end position="171"/>
    </location>
</feature>
<reference evidence="2 3" key="1">
    <citation type="submission" date="2016-07" db="EMBL/GenBank/DDBJ databases">
        <title>Pervasive Adenine N6-methylation of Active Genes in Fungi.</title>
        <authorList>
            <consortium name="DOE Joint Genome Institute"/>
            <person name="Mondo S.J."/>
            <person name="Dannebaum R.O."/>
            <person name="Kuo R.C."/>
            <person name="Labutti K."/>
            <person name="Haridas S."/>
            <person name="Kuo A."/>
            <person name="Salamov A."/>
            <person name="Ahrendt S.R."/>
            <person name="Lipzen A."/>
            <person name="Sullivan W."/>
            <person name="Andreopoulos W.B."/>
            <person name="Clum A."/>
            <person name="Lindquist E."/>
            <person name="Daum C."/>
            <person name="Ramamoorthy G.K."/>
            <person name="Gryganskyi A."/>
            <person name="Culley D."/>
            <person name="Magnuson J.K."/>
            <person name="James T.Y."/>
            <person name="O'Malley M.A."/>
            <person name="Stajich J.E."/>
            <person name="Spatafora J.W."/>
            <person name="Visel A."/>
            <person name="Grigoriev I.V."/>
        </authorList>
    </citation>
    <scope>NUCLEOTIDE SEQUENCE [LARGE SCALE GENOMIC DNA]</scope>
    <source>
        <strain evidence="2 3">62-1032</strain>
    </source>
</reference>
<dbReference type="Pfam" id="PF01966">
    <property type="entry name" value="HD"/>
    <property type="match status" value="1"/>
</dbReference>
<name>A0A1Y2G7A6_9BASI</name>
<dbReference type="OrthoDB" id="9991235at2759"/>
<dbReference type="Proteomes" id="UP000193467">
    <property type="component" value="Unassembled WGS sequence"/>
</dbReference>
<dbReference type="InterPro" id="IPR006674">
    <property type="entry name" value="HD_domain"/>
</dbReference>
<proteinExistence type="predicted"/>
<dbReference type="GO" id="GO:0006203">
    <property type="term" value="P:dGTP catabolic process"/>
    <property type="evidence" value="ECO:0007669"/>
    <property type="project" value="TreeGrafter"/>
</dbReference>
<accession>A0A1Y2G7A6</accession>
<dbReference type="SUPFAM" id="SSF109604">
    <property type="entry name" value="HD-domain/PDEase-like"/>
    <property type="match status" value="1"/>
</dbReference>
<dbReference type="GO" id="GO:0008832">
    <property type="term" value="F:dGTPase activity"/>
    <property type="evidence" value="ECO:0007669"/>
    <property type="project" value="TreeGrafter"/>
</dbReference>
<comment type="caution">
    <text evidence="2">The sequence shown here is derived from an EMBL/GenBank/DDBJ whole genome shotgun (WGS) entry which is preliminary data.</text>
</comment>
<evidence type="ECO:0000259" key="1">
    <source>
        <dbReference type="SMART" id="SM00471"/>
    </source>
</evidence>
<evidence type="ECO:0000313" key="2">
    <source>
        <dbReference type="EMBL" id="ORY92448.1"/>
    </source>
</evidence>
<gene>
    <name evidence="2" type="ORF">BCR35DRAFT_348839</name>
</gene>
<organism evidence="2 3">
    <name type="scientific">Leucosporidium creatinivorum</name>
    <dbReference type="NCBI Taxonomy" id="106004"/>
    <lineage>
        <taxon>Eukaryota</taxon>
        <taxon>Fungi</taxon>
        <taxon>Dikarya</taxon>
        <taxon>Basidiomycota</taxon>
        <taxon>Pucciniomycotina</taxon>
        <taxon>Microbotryomycetes</taxon>
        <taxon>Leucosporidiales</taxon>
        <taxon>Leucosporidium</taxon>
    </lineage>
</organism>
<keyword evidence="3" id="KW-1185">Reference proteome</keyword>
<dbReference type="Gene3D" id="1.10.3210.10">
    <property type="entry name" value="Hypothetical protein af1432"/>
    <property type="match status" value="1"/>
</dbReference>
<sequence>MAIPLTQDLVIDDEIYGRQVLDGQRDAVLIQLIGSPAFQRLKHVLQHGISAVPTSNICGASVTRYHHSIGACLLVRRLGASLEEQAAALLHDIAHTALSHTVDFAFARVVHEEDKGRFLAKTDIPAIIEAHGFDPKRVLEETNFSLLERDAPALCGDRLDYALRDSFNFKKLSADDVRLILADIIAFEGEIVCQTKEAARVLSDAYMASDEFAWSNATHGALYKFAAEAIKEAYDLGQLKLDDLWASPSCEAFWQGLVESPHPSVRSLAERVKGDLHVRECTEEEAATATNTLQMELKPRVLDPTVLLEGGKTARLTELDEDYARKVDNYRKSKKGRRTFVLE</sequence>
<dbReference type="InterPro" id="IPR003607">
    <property type="entry name" value="HD/PDEase_dom"/>
</dbReference>
<dbReference type="EMBL" id="MCGR01000001">
    <property type="protein sequence ID" value="ORY92448.1"/>
    <property type="molecule type" value="Genomic_DNA"/>
</dbReference>
<dbReference type="STRING" id="106004.A0A1Y2G7A6"/>
<evidence type="ECO:0000313" key="3">
    <source>
        <dbReference type="Proteomes" id="UP000193467"/>
    </source>
</evidence>